<proteinExistence type="predicted"/>
<gene>
    <name evidence="2" type="ORF">OR613_00550</name>
</gene>
<dbReference type="PANTHER" id="PTHR22916">
    <property type="entry name" value="GLYCOSYLTRANSFERASE"/>
    <property type="match status" value="1"/>
</dbReference>
<evidence type="ECO:0000313" key="2">
    <source>
        <dbReference type="EMBL" id="WBW61491.1"/>
    </source>
</evidence>
<dbReference type="AlphaFoldDB" id="A0AAJ5UE66"/>
<reference evidence="2 3" key="1">
    <citation type="journal article" date="2023" name="Microbiol. Resour. Announc.">
        <title>Complete Genome Sequence of the First Colistin-Resistant Raoultella electrica Strain.</title>
        <authorList>
            <person name="Aldeia C."/>
            <person name="Campos-Madueno E.I."/>
            <person name="Sendi P."/>
            <person name="Endimiani A."/>
        </authorList>
    </citation>
    <scope>NUCLEOTIDE SEQUENCE [LARGE SCALE GENOMIC DNA]</scope>
    <source>
        <strain evidence="2 3">S2-IND-01-C</strain>
    </source>
</reference>
<dbReference type="PANTHER" id="PTHR22916:SF3">
    <property type="entry name" value="UDP-GLCNAC:BETAGAL BETA-1,3-N-ACETYLGLUCOSAMINYLTRANSFERASE-LIKE PROTEIN 1"/>
    <property type="match status" value="1"/>
</dbReference>
<dbReference type="Gene3D" id="3.90.550.10">
    <property type="entry name" value="Spore Coat Polysaccharide Biosynthesis Protein SpsA, Chain A"/>
    <property type="match status" value="1"/>
</dbReference>
<evidence type="ECO:0000259" key="1">
    <source>
        <dbReference type="Pfam" id="PF00535"/>
    </source>
</evidence>
<dbReference type="SUPFAM" id="SSF53448">
    <property type="entry name" value="Nucleotide-diphospho-sugar transferases"/>
    <property type="match status" value="1"/>
</dbReference>
<dbReference type="InterPro" id="IPR001173">
    <property type="entry name" value="Glyco_trans_2-like"/>
</dbReference>
<keyword evidence="3" id="KW-1185">Reference proteome</keyword>
<dbReference type="InterPro" id="IPR029044">
    <property type="entry name" value="Nucleotide-diphossugar_trans"/>
</dbReference>
<accession>A0AAJ5UE66</accession>
<dbReference type="Pfam" id="PF00535">
    <property type="entry name" value="Glycos_transf_2"/>
    <property type="match status" value="1"/>
</dbReference>
<dbReference type="GO" id="GO:0016758">
    <property type="term" value="F:hexosyltransferase activity"/>
    <property type="evidence" value="ECO:0007669"/>
    <property type="project" value="UniProtKB-ARBA"/>
</dbReference>
<name>A0AAJ5UE66_9ENTR</name>
<protein>
    <submittedName>
        <fullName evidence="2">Glycosyltransferase family 2 protein</fullName>
    </submittedName>
</protein>
<evidence type="ECO:0000313" key="3">
    <source>
        <dbReference type="Proteomes" id="UP001210130"/>
    </source>
</evidence>
<feature type="domain" description="Glycosyltransferase 2-like" evidence="1">
    <location>
        <begin position="9"/>
        <end position="139"/>
    </location>
</feature>
<dbReference type="EMBL" id="CP112887">
    <property type="protein sequence ID" value="WBW61491.1"/>
    <property type="molecule type" value="Genomic_DNA"/>
</dbReference>
<sequence length="327" mass="38155">MRNPHCLFSVIIPVFNNAQYIRQTLDSVFAQIDSDVEVIISNDGSTDNSKAVIQQAIDEYRGAGQIHFYSHENTGVSSTRNRALDKAQGAWIGFIDGDDLWSPHFWQTIKPLLQQGDSDLIDFHYHYFKDRLPAPTQTAPGQQTTITDKQHDALYAVFRRSHWHIWSRVYRRELIGNHRFHVGRRYEDMMFTPWLYLEARRIICLEETLYWYRDNAFGITRNIQTSDISDMVFALNQLIEKVATQPPSELPPRLITALINNLFNEIKGLHDKIYGFYNYSDETMAALTAASKLLTADGMSLKRRLHLRYPNIWKKTSRLRQMLRKGR</sequence>
<organism evidence="2 3">
    <name type="scientific">Klebsiella electrica</name>
    <dbReference type="NCBI Taxonomy" id="1259973"/>
    <lineage>
        <taxon>Bacteria</taxon>
        <taxon>Pseudomonadati</taxon>
        <taxon>Pseudomonadota</taxon>
        <taxon>Gammaproteobacteria</taxon>
        <taxon>Enterobacterales</taxon>
        <taxon>Enterobacteriaceae</taxon>
        <taxon>Klebsiella/Raoultella group</taxon>
        <taxon>Klebsiella</taxon>
    </lineage>
</organism>
<dbReference type="Proteomes" id="UP001210130">
    <property type="component" value="Chromosome"/>
</dbReference>
<dbReference type="RefSeq" id="WP_131049328.1">
    <property type="nucleotide sequence ID" value="NZ_CP112887.1"/>
</dbReference>
<dbReference type="CDD" id="cd00761">
    <property type="entry name" value="Glyco_tranf_GTA_type"/>
    <property type="match status" value="1"/>
</dbReference>